<dbReference type="RefSeq" id="WP_078191569.1">
    <property type="nucleotide sequence ID" value="NZ_JAMCOZ010000011.1"/>
</dbReference>
<keyword evidence="1" id="KW-0472">Membrane</keyword>
<keyword evidence="1" id="KW-1133">Transmembrane helix</keyword>
<gene>
    <name evidence="2" type="ORF">B1202_15865</name>
</gene>
<evidence type="ECO:0000313" key="3">
    <source>
        <dbReference type="Proteomes" id="UP000191160"/>
    </source>
</evidence>
<organism evidence="2 3">
    <name type="scientific">Acinetobacter amyesii</name>
    <dbReference type="NCBI Taxonomy" id="2942470"/>
    <lineage>
        <taxon>Bacteria</taxon>
        <taxon>Pseudomonadati</taxon>
        <taxon>Pseudomonadota</taxon>
        <taxon>Gammaproteobacteria</taxon>
        <taxon>Moraxellales</taxon>
        <taxon>Moraxellaceae</taxon>
        <taxon>Acinetobacter</taxon>
    </lineage>
</organism>
<dbReference type="AlphaFoldDB" id="A0A1T1GPV4"/>
<comment type="caution">
    <text evidence="2">The sequence shown here is derived from an EMBL/GenBank/DDBJ whole genome shotgun (WGS) entry which is preliminary data.</text>
</comment>
<name>A0A1T1GPV4_9GAMM</name>
<dbReference type="Proteomes" id="UP000191160">
    <property type="component" value="Unassembled WGS sequence"/>
</dbReference>
<evidence type="ECO:0000256" key="1">
    <source>
        <dbReference type="SAM" id="Phobius"/>
    </source>
</evidence>
<keyword evidence="3" id="KW-1185">Reference proteome</keyword>
<reference evidence="2 3" key="1">
    <citation type="submission" date="2017-02" db="EMBL/GenBank/DDBJ databases">
        <title>Acinetobacter sp. ANC 4945, whole genome shotgun sequencing project.</title>
        <authorList>
            <person name="Radolfova-Krizova L."/>
            <person name="Al Atrouni A."/>
            <person name="Nemec A."/>
        </authorList>
    </citation>
    <scope>NUCLEOTIDE SEQUENCE [LARGE SCALE GENOMIC DNA]</scope>
    <source>
        <strain evidence="2 3">ANC 4945</strain>
    </source>
</reference>
<protein>
    <submittedName>
        <fullName evidence="2">Uncharacterized protein</fullName>
    </submittedName>
</protein>
<sequence>MIWSLVLIVAMNVCGYFFFESYISDIAIDKGTALATTLAWSTATASIVLIVAYYDIWKEQHNKKILSETAQTIWKNLTEISHYHHSVITKYHTPLEIPDTDIMNMSSDLVQSIKKLQQMVFSMKLELELLEDLLGKRITNNMKNEFENFELPNTQSSLDIFDNIYSQYDTAYMPYECELKKLLIKIIKA</sequence>
<evidence type="ECO:0000313" key="2">
    <source>
        <dbReference type="EMBL" id="OOV79634.1"/>
    </source>
</evidence>
<keyword evidence="1" id="KW-0812">Transmembrane</keyword>
<proteinExistence type="predicted"/>
<dbReference type="EMBL" id="MVKX01000013">
    <property type="protein sequence ID" value="OOV79634.1"/>
    <property type="molecule type" value="Genomic_DNA"/>
</dbReference>
<accession>A0A1T1GPV4</accession>
<feature type="transmembrane region" description="Helical" evidence="1">
    <location>
        <begin position="31"/>
        <end position="54"/>
    </location>
</feature>